<protein>
    <recommendedName>
        <fullName evidence="4">Secreted protein</fullName>
    </recommendedName>
</protein>
<name>A0ABQ4YS71_9ASTR</name>
<accession>A0ABQ4YS71</accession>
<evidence type="ECO:0000256" key="1">
    <source>
        <dbReference type="SAM" id="SignalP"/>
    </source>
</evidence>
<gene>
    <name evidence="2" type="ORF">Tco_0729359</name>
</gene>
<reference evidence="2" key="1">
    <citation type="journal article" date="2022" name="Int. J. Mol. Sci.">
        <title>Draft Genome of Tanacetum Coccineum: Genomic Comparison of Closely Related Tanacetum-Family Plants.</title>
        <authorList>
            <person name="Yamashiro T."/>
            <person name="Shiraishi A."/>
            <person name="Nakayama K."/>
            <person name="Satake H."/>
        </authorList>
    </citation>
    <scope>NUCLEOTIDE SEQUENCE</scope>
</reference>
<feature type="signal peptide" evidence="1">
    <location>
        <begin position="1"/>
        <end position="19"/>
    </location>
</feature>
<evidence type="ECO:0000313" key="3">
    <source>
        <dbReference type="Proteomes" id="UP001151760"/>
    </source>
</evidence>
<evidence type="ECO:0008006" key="4">
    <source>
        <dbReference type="Google" id="ProtNLM"/>
    </source>
</evidence>
<organism evidence="2 3">
    <name type="scientific">Tanacetum coccineum</name>
    <dbReference type="NCBI Taxonomy" id="301880"/>
    <lineage>
        <taxon>Eukaryota</taxon>
        <taxon>Viridiplantae</taxon>
        <taxon>Streptophyta</taxon>
        <taxon>Embryophyta</taxon>
        <taxon>Tracheophyta</taxon>
        <taxon>Spermatophyta</taxon>
        <taxon>Magnoliopsida</taxon>
        <taxon>eudicotyledons</taxon>
        <taxon>Gunneridae</taxon>
        <taxon>Pentapetalae</taxon>
        <taxon>asterids</taxon>
        <taxon>campanulids</taxon>
        <taxon>Asterales</taxon>
        <taxon>Asteraceae</taxon>
        <taxon>Asteroideae</taxon>
        <taxon>Anthemideae</taxon>
        <taxon>Anthemidinae</taxon>
        <taxon>Tanacetum</taxon>
    </lineage>
</organism>
<keyword evidence="3" id="KW-1185">Reference proteome</keyword>
<keyword evidence="1" id="KW-0732">Signal</keyword>
<proteinExistence type="predicted"/>
<feature type="chain" id="PRO_5045591485" description="Secreted protein" evidence="1">
    <location>
        <begin position="20"/>
        <end position="158"/>
    </location>
</feature>
<dbReference type="Proteomes" id="UP001151760">
    <property type="component" value="Unassembled WGS sequence"/>
</dbReference>
<sequence length="158" mass="17081">MVPTILIVGLAIVLHGRKAGWSDLVCHRWRTGTEFTWLEIVASACEITQLCSTAFTGAGAGTGDVCLSRSRALTISFNSATSGDSPEVEALQISGALLVPKLPTSGGVKESCHSHLRHSKSIKLVKLRVFHDVDMLGEDLEQQLRPRIPRWEPGAILP</sequence>
<evidence type="ECO:0000313" key="2">
    <source>
        <dbReference type="EMBL" id="GJS79478.1"/>
    </source>
</evidence>
<reference evidence="2" key="2">
    <citation type="submission" date="2022-01" db="EMBL/GenBank/DDBJ databases">
        <authorList>
            <person name="Yamashiro T."/>
            <person name="Shiraishi A."/>
            <person name="Satake H."/>
            <person name="Nakayama K."/>
        </authorList>
    </citation>
    <scope>NUCLEOTIDE SEQUENCE</scope>
</reference>
<comment type="caution">
    <text evidence="2">The sequence shown here is derived from an EMBL/GenBank/DDBJ whole genome shotgun (WGS) entry which is preliminary data.</text>
</comment>
<dbReference type="EMBL" id="BQNB010010600">
    <property type="protein sequence ID" value="GJS79478.1"/>
    <property type="molecule type" value="Genomic_DNA"/>
</dbReference>